<keyword evidence="2" id="KW-0812">Transmembrane</keyword>
<feature type="transmembrane region" description="Helical" evidence="2">
    <location>
        <begin position="12"/>
        <end position="33"/>
    </location>
</feature>
<reference evidence="3 4" key="1">
    <citation type="submission" date="2013-12" db="EMBL/GenBank/DDBJ databases">
        <title>Annotated genome of Streptomyces scopuliridis.</title>
        <authorList>
            <person name="Olson J.B."/>
        </authorList>
    </citation>
    <scope>NUCLEOTIDE SEQUENCE [LARGE SCALE GENOMIC DNA]</scope>
    <source>
        <strain evidence="3 4">RB72</strain>
    </source>
</reference>
<evidence type="ECO:0000256" key="1">
    <source>
        <dbReference type="SAM" id="MobiDB-lite"/>
    </source>
</evidence>
<evidence type="ECO:0000313" key="3">
    <source>
        <dbReference type="EMBL" id="PVE07836.1"/>
    </source>
</evidence>
<comment type="caution">
    <text evidence="3">The sequence shown here is derived from an EMBL/GenBank/DDBJ whole genome shotgun (WGS) entry which is preliminary data.</text>
</comment>
<evidence type="ECO:0000256" key="2">
    <source>
        <dbReference type="SAM" id="Phobius"/>
    </source>
</evidence>
<feature type="transmembrane region" description="Helical" evidence="2">
    <location>
        <begin position="110"/>
        <end position="131"/>
    </location>
</feature>
<dbReference type="STRING" id="1440053.GCA_000718095_03140"/>
<dbReference type="EMBL" id="AZSP01000270">
    <property type="protein sequence ID" value="PVE07836.1"/>
    <property type="molecule type" value="Genomic_DNA"/>
</dbReference>
<dbReference type="RefSeq" id="WP_030352215.1">
    <property type="nucleotide sequence ID" value="NZ_JOEI01000011.1"/>
</dbReference>
<keyword evidence="2" id="KW-1133">Transmembrane helix</keyword>
<proteinExistence type="predicted"/>
<keyword evidence="4" id="KW-1185">Reference proteome</keyword>
<dbReference type="Proteomes" id="UP000245992">
    <property type="component" value="Unassembled WGS sequence"/>
</dbReference>
<gene>
    <name evidence="3" type="ORF">Y717_21805</name>
</gene>
<keyword evidence="2" id="KW-0472">Membrane</keyword>
<evidence type="ECO:0000313" key="4">
    <source>
        <dbReference type="Proteomes" id="UP000245992"/>
    </source>
</evidence>
<accession>A0A2T7SY49</accession>
<dbReference type="AlphaFoldDB" id="A0A2T7SY49"/>
<protein>
    <submittedName>
        <fullName evidence="3">Uncharacterized protein</fullName>
    </submittedName>
</protein>
<organism evidence="3 4">
    <name type="scientific">Streptomyces scopuliridis RB72</name>
    <dbReference type="NCBI Taxonomy" id="1440053"/>
    <lineage>
        <taxon>Bacteria</taxon>
        <taxon>Bacillati</taxon>
        <taxon>Actinomycetota</taxon>
        <taxon>Actinomycetes</taxon>
        <taxon>Kitasatosporales</taxon>
        <taxon>Streptomycetaceae</taxon>
        <taxon>Streptomyces</taxon>
    </lineage>
</organism>
<sequence length="198" mass="20021">MGAGISTTFQNSATVLSIGIFFSLMIAGLAGVLPGALTHGLTAQGVPAADAARVAALPPVGVLFASLLGYNPVQTLLGPHVLAQLPAGHADYLTGRAFFPALISPPFSDGLSVAFDFAIAACLVAAFASLLRGGRYIHGDRHLAATRAAAEQCPDASASPAPAPLTSPEPSARSSPKLFPQPYARPSPAPPPPPEGPR</sequence>
<name>A0A2T7SY49_9ACTN</name>
<feature type="compositionally biased region" description="Pro residues" evidence="1">
    <location>
        <begin position="183"/>
        <end position="198"/>
    </location>
</feature>
<feature type="region of interest" description="Disordered" evidence="1">
    <location>
        <begin position="148"/>
        <end position="198"/>
    </location>
</feature>